<evidence type="ECO:0000256" key="6">
    <source>
        <dbReference type="ARBA" id="ARBA00009824"/>
    </source>
</evidence>
<dbReference type="Pfam" id="PF00919">
    <property type="entry name" value="UPF0004"/>
    <property type="match status" value="1"/>
</dbReference>
<dbReference type="UniPathway" id="UPA00378"/>
<keyword evidence="8 19" id="KW-0328">Glycosyltransferase</keyword>
<dbReference type="Pfam" id="PF04055">
    <property type="entry name" value="Radical_SAM"/>
    <property type="match status" value="1"/>
</dbReference>
<dbReference type="InterPro" id="IPR030513">
    <property type="entry name" value="Dehydrin_CS"/>
</dbReference>
<organism evidence="24 25">
    <name type="scientific">Trichinella papuae</name>
    <dbReference type="NCBI Taxonomy" id="268474"/>
    <lineage>
        <taxon>Eukaryota</taxon>
        <taxon>Metazoa</taxon>
        <taxon>Ecdysozoa</taxon>
        <taxon>Nematoda</taxon>
        <taxon>Enoplea</taxon>
        <taxon>Dorylaimia</taxon>
        <taxon>Trichinellida</taxon>
        <taxon>Trichinellidae</taxon>
        <taxon>Trichinella</taxon>
    </lineage>
</organism>
<keyword evidence="16" id="KW-0411">Iron-sulfur</keyword>
<evidence type="ECO:0000256" key="11">
    <source>
        <dbReference type="ARBA" id="ARBA00022692"/>
    </source>
</evidence>
<evidence type="ECO:0000256" key="8">
    <source>
        <dbReference type="ARBA" id="ARBA00022676"/>
    </source>
</evidence>
<protein>
    <recommendedName>
        <fullName evidence="19">Fucosyltransferase</fullName>
        <ecNumber evidence="19">2.4.1.-</ecNumber>
    </recommendedName>
</protein>
<dbReference type="GO" id="GO:0032580">
    <property type="term" value="C:Golgi cisterna membrane"/>
    <property type="evidence" value="ECO:0007669"/>
    <property type="project" value="UniProtKB-SubCell"/>
</dbReference>
<dbReference type="GO" id="GO:0046872">
    <property type="term" value="F:metal ion binding"/>
    <property type="evidence" value="ECO:0007669"/>
    <property type="project" value="UniProtKB-KW"/>
</dbReference>
<dbReference type="GO" id="GO:0035597">
    <property type="term" value="F:tRNA-2-methylthio-N(6)-dimethylallyladenosine(37) synthase activity"/>
    <property type="evidence" value="ECO:0007669"/>
    <property type="project" value="TreeGrafter"/>
</dbReference>
<evidence type="ECO:0000256" key="13">
    <source>
        <dbReference type="ARBA" id="ARBA00022968"/>
    </source>
</evidence>
<dbReference type="EMBL" id="JYDO01000021">
    <property type="protein sequence ID" value="KRZ77243.1"/>
    <property type="molecule type" value="Genomic_DNA"/>
</dbReference>
<evidence type="ECO:0000256" key="3">
    <source>
        <dbReference type="ARBA" id="ARBA00004447"/>
    </source>
</evidence>
<dbReference type="Gene3D" id="3.80.30.20">
    <property type="entry name" value="tm_1862 like domain"/>
    <property type="match status" value="1"/>
</dbReference>
<evidence type="ECO:0000256" key="10">
    <source>
        <dbReference type="ARBA" id="ARBA00022691"/>
    </source>
</evidence>
<dbReference type="Pfam" id="PF01938">
    <property type="entry name" value="TRAM"/>
    <property type="match status" value="1"/>
</dbReference>
<keyword evidence="19" id="KW-0333">Golgi apparatus</keyword>
<evidence type="ECO:0000256" key="1">
    <source>
        <dbReference type="ARBA" id="ARBA00001966"/>
    </source>
</evidence>
<dbReference type="InterPro" id="IPR020612">
    <property type="entry name" value="Methylthiotransferase_CS"/>
</dbReference>
<dbReference type="InterPro" id="IPR007197">
    <property type="entry name" value="rSAM"/>
</dbReference>
<evidence type="ECO:0000259" key="21">
    <source>
        <dbReference type="PROSITE" id="PS50926"/>
    </source>
</evidence>
<keyword evidence="15" id="KW-0408">Iron</keyword>
<name>A0A0V1MZQ7_9BILA</name>
<evidence type="ECO:0000313" key="24">
    <source>
        <dbReference type="EMBL" id="KRZ77243.1"/>
    </source>
</evidence>
<dbReference type="PANTHER" id="PTHR43020">
    <property type="entry name" value="CDK5 REGULATORY SUBUNIT-ASSOCIATED PROTEIN 1"/>
    <property type="match status" value="1"/>
</dbReference>
<dbReference type="InterPro" id="IPR038577">
    <property type="entry name" value="GT10-like_C_sf"/>
</dbReference>
<dbReference type="InterPro" id="IPR058240">
    <property type="entry name" value="rSAM_sf"/>
</dbReference>
<dbReference type="InterPro" id="IPR007941">
    <property type="entry name" value="DUF726"/>
</dbReference>
<dbReference type="Pfam" id="PF17039">
    <property type="entry name" value="Glyco_tran_10_N"/>
    <property type="match status" value="1"/>
</dbReference>
<dbReference type="SFLD" id="SFLDG01061">
    <property type="entry name" value="methylthiotransferase"/>
    <property type="match status" value="1"/>
</dbReference>
<dbReference type="InterPro" id="IPR006638">
    <property type="entry name" value="Elp3/MiaA/NifB-like_rSAM"/>
</dbReference>
<dbReference type="InterPro" id="IPR002792">
    <property type="entry name" value="TRAM_dom"/>
</dbReference>
<dbReference type="InterPro" id="IPR031481">
    <property type="entry name" value="Glyco_tran_10_N"/>
</dbReference>
<feature type="transmembrane region" description="Helical" evidence="19">
    <location>
        <begin position="234"/>
        <end position="257"/>
    </location>
</feature>
<feature type="domain" description="Radical SAM core" evidence="23">
    <location>
        <begin position="777"/>
        <end position="1017"/>
    </location>
</feature>
<keyword evidence="18" id="KW-0325">Glycoprotein</keyword>
<dbReference type="SUPFAM" id="SSF53474">
    <property type="entry name" value="alpha/beta-Hydrolases"/>
    <property type="match status" value="1"/>
</dbReference>
<evidence type="ECO:0000256" key="19">
    <source>
        <dbReference type="RuleBase" id="RU003832"/>
    </source>
</evidence>
<keyword evidence="17 19" id="KW-0472">Membrane</keyword>
<feature type="region of interest" description="Disordered" evidence="20">
    <location>
        <begin position="1"/>
        <end position="30"/>
    </location>
</feature>
<dbReference type="Pfam" id="PF00852">
    <property type="entry name" value="Glyco_transf_10"/>
    <property type="match status" value="1"/>
</dbReference>
<dbReference type="PANTHER" id="PTHR43020:SF2">
    <property type="entry name" value="MITOCHONDRIAL TRNA METHYLTHIOTRANSFERASE CDK5RAP1"/>
    <property type="match status" value="1"/>
</dbReference>
<feature type="transmembrane region" description="Helical" evidence="19">
    <location>
        <begin position="198"/>
        <end position="228"/>
    </location>
</feature>
<dbReference type="InterPro" id="IPR029058">
    <property type="entry name" value="AB_hydrolase_fold"/>
</dbReference>
<dbReference type="InterPro" id="IPR038135">
    <property type="entry name" value="Methylthiotransferase_N_sf"/>
</dbReference>
<feature type="compositionally biased region" description="Low complexity" evidence="20">
    <location>
        <begin position="21"/>
        <end position="30"/>
    </location>
</feature>
<keyword evidence="13" id="KW-0735">Signal-anchor</keyword>
<comment type="caution">
    <text evidence="19">Lacks conserved residue(s) required for the propagation of feature annotation.</text>
</comment>
<dbReference type="GO" id="GO:0008417">
    <property type="term" value="F:fucosyltransferase activity"/>
    <property type="evidence" value="ECO:0007669"/>
    <property type="project" value="UniProtKB-ARBA"/>
</dbReference>
<keyword evidence="11 19" id="KW-0812">Transmembrane</keyword>
<keyword evidence="10" id="KW-0949">S-adenosyl-L-methionine</keyword>
<comment type="subcellular location">
    <subcellularLocation>
        <location evidence="3 19">Golgi apparatus</location>
        <location evidence="3 19">Golgi stack membrane</location>
        <topology evidence="3 19">Single-pass type II membrane protein</topology>
    </subcellularLocation>
    <subcellularLocation>
        <location evidence="2">Membrane</location>
        <topology evidence="2">Multi-pass membrane protein</topology>
    </subcellularLocation>
</comment>
<dbReference type="InterPro" id="IPR055270">
    <property type="entry name" value="Glyco_tran_10_C"/>
</dbReference>
<evidence type="ECO:0000256" key="4">
    <source>
        <dbReference type="ARBA" id="ARBA00004922"/>
    </source>
</evidence>
<accession>A0A0V1MZQ7</accession>
<dbReference type="SUPFAM" id="SSF102114">
    <property type="entry name" value="Radical SAM enzymes"/>
    <property type="match status" value="1"/>
</dbReference>
<dbReference type="FunFam" id="3.40.50.11660:FF:000002">
    <property type="entry name" value="Alpha-(1,3)-fucosyltransferase"/>
    <property type="match status" value="1"/>
</dbReference>
<evidence type="ECO:0000256" key="16">
    <source>
        <dbReference type="ARBA" id="ARBA00023014"/>
    </source>
</evidence>
<evidence type="ECO:0000256" key="9">
    <source>
        <dbReference type="ARBA" id="ARBA00022679"/>
    </source>
</evidence>
<evidence type="ECO:0000256" key="17">
    <source>
        <dbReference type="ARBA" id="ARBA00023136"/>
    </source>
</evidence>
<dbReference type="NCBIfam" id="TIGR00089">
    <property type="entry name" value="MiaB/RimO family radical SAM methylthiotransferase"/>
    <property type="match status" value="1"/>
</dbReference>
<dbReference type="SUPFAM" id="SSF53756">
    <property type="entry name" value="UDP-Glycosyltransferase/glycogen phosphorylase"/>
    <property type="match status" value="1"/>
</dbReference>
<dbReference type="PROSITE" id="PS50926">
    <property type="entry name" value="TRAM"/>
    <property type="match status" value="1"/>
</dbReference>
<evidence type="ECO:0000256" key="14">
    <source>
        <dbReference type="ARBA" id="ARBA00022989"/>
    </source>
</evidence>
<dbReference type="Proteomes" id="UP000054843">
    <property type="component" value="Unassembled WGS sequence"/>
</dbReference>
<feature type="domain" description="MTTase N-terminal" evidence="22">
    <location>
        <begin position="605"/>
        <end position="742"/>
    </location>
</feature>
<dbReference type="OrthoDB" id="190098at2759"/>
<evidence type="ECO:0000256" key="7">
    <source>
        <dbReference type="ARBA" id="ARBA00022485"/>
    </source>
</evidence>
<evidence type="ECO:0000259" key="23">
    <source>
        <dbReference type="PROSITE" id="PS51918"/>
    </source>
</evidence>
<keyword evidence="9 19" id="KW-0808">Transferase</keyword>
<comment type="similarity">
    <text evidence="6">Belongs to the TMCO4 family.</text>
</comment>
<dbReference type="FunFam" id="3.40.50.12160:FF:000003">
    <property type="entry name" value="CDK5 regulatory subunit-associated protein 1"/>
    <property type="match status" value="1"/>
</dbReference>
<feature type="transmembrane region" description="Helical" evidence="19">
    <location>
        <begin position="354"/>
        <end position="375"/>
    </location>
</feature>
<dbReference type="PROSITE" id="PS00823">
    <property type="entry name" value="DEHYDRIN_2"/>
    <property type="match status" value="1"/>
</dbReference>
<keyword evidence="12" id="KW-0479">Metal-binding</keyword>
<dbReference type="SFLD" id="SFLDG01082">
    <property type="entry name" value="B12-binding_domain_containing"/>
    <property type="match status" value="1"/>
</dbReference>
<dbReference type="Gene3D" id="3.40.50.12160">
    <property type="entry name" value="Methylthiotransferase, N-terminal domain"/>
    <property type="match status" value="1"/>
</dbReference>
<evidence type="ECO:0000256" key="15">
    <source>
        <dbReference type="ARBA" id="ARBA00023004"/>
    </source>
</evidence>
<feature type="transmembrane region" description="Helical" evidence="19">
    <location>
        <begin position="1136"/>
        <end position="1156"/>
    </location>
</feature>
<feature type="compositionally biased region" description="Basic residues" evidence="20">
    <location>
        <begin position="1"/>
        <end position="10"/>
    </location>
</feature>
<comment type="pathway">
    <text evidence="4">Protein modification; protein glycosylation.</text>
</comment>
<evidence type="ECO:0000256" key="12">
    <source>
        <dbReference type="ARBA" id="ARBA00022723"/>
    </source>
</evidence>
<dbReference type="Gene3D" id="3.40.50.11660">
    <property type="entry name" value="Glycosyl transferase family 10, C-terminal domain"/>
    <property type="match status" value="1"/>
</dbReference>
<keyword evidence="14 19" id="KW-1133">Transmembrane helix</keyword>
<evidence type="ECO:0000259" key="22">
    <source>
        <dbReference type="PROSITE" id="PS51449"/>
    </source>
</evidence>
<dbReference type="GO" id="GO:0005829">
    <property type="term" value="C:cytosol"/>
    <property type="evidence" value="ECO:0007669"/>
    <property type="project" value="TreeGrafter"/>
</dbReference>
<dbReference type="GO" id="GO:0005739">
    <property type="term" value="C:mitochondrion"/>
    <property type="evidence" value="ECO:0007669"/>
    <property type="project" value="TreeGrafter"/>
</dbReference>
<evidence type="ECO:0000256" key="5">
    <source>
        <dbReference type="ARBA" id="ARBA00008919"/>
    </source>
</evidence>
<comment type="similarity">
    <text evidence="5 19">Belongs to the glycosyltransferase 10 family.</text>
</comment>
<dbReference type="PROSITE" id="PS51449">
    <property type="entry name" value="MTTASE_N"/>
    <property type="match status" value="1"/>
</dbReference>
<dbReference type="Pfam" id="PF05277">
    <property type="entry name" value="DUF726"/>
    <property type="match status" value="1"/>
</dbReference>
<dbReference type="GO" id="GO:0051539">
    <property type="term" value="F:4 iron, 4 sulfur cluster binding"/>
    <property type="evidence" value="ECO:0007669"/>
    <property type="project" value="UniProtKB-KW"/>
</dbReference>
<proteinExistence type="inferred from homology"/>
<dbReference type="InterPro" id="IPR023404">
    <property type="entry name" value="rSAM_horseshoe"/>
</dbReference>
<feature type="domain" description="TRAM" evidence="21">
    <location>
        <begin position="1020"/>
        <end position="1103"/>
    </location>
</feature>
<feature type="compositionally biased region" description="Polar residues" evidence="20">
    <location>
        <begin position="11"/>
        <end position="20"/>
    </location>
</feature>
<dbReference type="InterPro" id="IPR013848">
    <property type="entry name" value="Methylthiotransferase_N"/>
</dbReference>
<sequence length="1506" mass="169823">MSLQRHRRRQTTTMNNNVNESTDSSSSLLSTSPHCLKTNTKLSICNMFANLLRAHFSEPCNHEFSQDTFQSILAHMELPEEINAEMKAAMQDRADLFKAEQFASAIKEDQFWSNNDISLVLFDLLIIFIRNGNYDSRLRHLLILAADMLGIRMEIFNQCEDALICTLEINSSKKTGDNNSTTSNKTEFREKSKKWKRALMIGFGGVVGGTLVGLTGGLATPLLAIGLASLSGSAAALGLATTAGAAVVGSIFGVAGAGWTGYKLKRRVGALEEFTIEILHYQRRSLHIALAVSGWITEDHLDSFKTPWRCLNVSNEQYCLRYESKYLLEFGKAIDYIFSVALSCAIQHSLMETALAGVMSAVVWPVSLLGVASVIDNPWNVCIRRSQEAGEQLSQILLSRQHGHRPVTLLGFSLGARVIYHCLLFMEKSGNFAGIVQNAILLGTPVGCSPCEWKKISQVVGGCIINGYCRSDWLLKFLYRTMNLQYSVAGLGPIENVSPRIQNKDLSLIVKSHSDYKNKLPEILNFVGIPVNQKKKMLSLNRFYHHLCLKQCVKANFRYAKFCIPNMYNVAQHCGHGSLADDGLNDDCRKIPYIENDDAFSGKGKKVYFETYGCQMNFNDVEIVRAILTKASFQETNIAKEADVVLLMTCAIRQSAEEKIWKRVKQLRKELQSVKGVKYCSPFIGILGKLMRMLCKSTAIMHKGCMAKRSARPSGSEIGLVDLIAGPDAYRDLPRLIASCETGQQAEKFTPIDDVNLVNTIFSYDETYADIHPVRRDSSSQFAYLTIMRGCSNMCSYCIVPFTRGFEKSRPGVKEVTLLGQNVNSYCDADASSTIVDGQQYLASGFVNVVKRKNSGIRFAELLQRLSSINSNVRIRFTSPHPKDFPDEVLDVIRNHPNICNSVHLPAQSGSNNVLQRMHRGYTVEAYMNLVEKIKDKIPGVTLTSDFISGFCGETDEDHEQTVQLIKNVQYSYCYTFVYSMRERTKAHRRYCDDVPIDVKKARSQQLQSEFRKGALALNKTFIGKTLTVLVEKESKRSSEFWMGRSDGNLKIIFPKGSVNCFDSSSSSSSSSSVHQRNSKIGDFVAVDITDASSEVLKGFATRIVPLSHETSQPARVHRPSVQLLVMDYYCGRLHVPLKIFSLAILLLMTVIFVIIRDGRELFFAEPKLAFVENSDEQRQLEKLILLFISVGQPELRFTTGRQNCGLDYDCIASNDKRLFPLSSAVIFELRDVQLSSIFLPKRDDQVFIFYSREAPPQLFAPTLGVGNFFDHSVTYLPISWLHCPYGMVVKKKKKKGNSGEESIGTSPFQPNRTRLAFWIASKCSSHSGREWLVQRLAQYVPIDTYGACGTLPLARAAFDHDRQRSLAKLYKFRIVFENTVCRDYMTERFFEALIDGSVPVVLRRADYESIAPEHSFIAADDFSSAKQLADYLNYLDKNTEQYAKYFHWTQLYSVELVRSCVCELCLAIKEKSRRRTRDFNNTNNNFYQWWNEENDCQYDFASHFL</sequence>
<dbReference type="PROSITE" id="PS01278">
    <property type="entry name" value="MTTASE_RADICAL"/>
    <property type="match status" value="1"/>
</dbReference>
<dbReference type="InterPro" id="IPR005839">
    <property type="entry name" value="Methylthiotransferase"/>
</dbReference>
<dbReference type="SFLD" id="SFLDF00413">
    <property type="entry name" value="CDK5RAP1"/>
    <property type="match status" value="1"/>
</dbReference>
<keyword evidence="7" id="KW-0004">4Fe-4S</keyword>
<reference evidence="24 25" key="1">
    <citation type="submission" date="2015-01" db="EMBL/GenBank/DDBJ databases">
        <title>Evolution of Trichinella species and genotypes.</title>
        <authorList>
            <person name="Korhonen P.K."/>
            <person name="Edoardo P."/>
            <person name="Giuseppe L.R."/>
            <person name="Gasser R.B."/>
        </authorList>
    </citation>
    <scope>NUCLEOTIDE SEQUENCE [LARGE SCALE GENOMIC DNA]</scope>
    <source>
        <strain evidence="24">ISS1980</strain>
    </source>
</reference>
<dbReference type="SMART" id="SM00729">
    <property type="entry name" value="Elp3"/>
    <property type="match status" value="1"/>
</dbReference>
<evidence type="ECO:0000313" key="25">
    <source>
        <dbReference type="Proteomes" id="UP000054843"/>
    </source>
</evidence>
<dbReference type="PROSITE" id="PS51918">
    <property type="entry name" value="RADICAL_SAM"/>
    <property type="match status" value="1"/>
</dbReference>
<evidence type="ECO:0000256" key="18">
    <source>
        <dbReference type="ARBA" id="ARBA00023180"/>
    </source>
</evidence>
<keyword evidence="25" id="KW-1185">Reference proteome</keyword>
<dbReference type="SFLD" id="SFLDS00029">
    <property type="entry name" value="Radical_SAM"/>
    <property type="match status" value="1"/>
</dbReference>
<dbReference type="EC" id="2.4.1.-" evidence="19"/>
<evidence type="ECO:0000256" key="20">
    <source>
        <dbReference type="SAM" id="MobiDB-lite"/>
    </source>
</evidence>
<comment type="caution">
    <text evidence="24">The sequence shown here is derived from an EMBL/GenBank/DDBJ whole genome shotgun (WGS) entry which is preliminary data.</text>
</comment>
<evidence type="ECO:0000256" key="2">
    <source>
        <dbReference type="ARBA" id="ARBA00004141"/>
    </source>
</evidence>
<gene>
    <name evidence="24" type="primary">F35D11.3</name>
    <name evidence="24" type="ORF">T10_12422</name>
</gene>
<comment type="cofactor">
    <cofactor evidence="1">
        <name>[4Fe-4S] cluster</name>
        <dbReference type="ChEBI" id="CHEBI:49883"/>
    </cofactor>
</comment>